<dbReference type="GO" id="GO:0046654">
    <property type="term" value="P:tetrahydrofolate biosynthetic process"/>
    <property type="evidence" value="ECO:0007669"/>
    <property type="project" value="UniProtKB-UniPathway"/>
</dbReference>
<evidence type="ECO:0000256" key="6">
    <source>
        <dbReference type="ARBA" id="ARBA00023002"/>
    </source>
</evidence>
<dbReference type="GO" id="GO:0004146">
    <property type="term" value="F:dihydrofolate reductase activity"/>
    <property type="evidence" value="ECO:0007669"/>
    <property type="project" value="UniProtKB-EC"/>
</dbReference>
<evidence type="ECO:0000256" key="4">
    <source>
        <dbReference type="ARBA" id="ARBA00022563"/>
    </source>
</evidence>
<dbReference type="GO" id="GO:0046655">
    <property type="term" value="P:folic acid metabolic process"/>
    <property type="evidence" value="ECO:0007669"/>
    <property type="project" value="TreeGrafter"/>
</dbReference>
<keyword evidence="4 8" id="KW-0554">One-carbon metabolism</keyword>
<comment type="pathway">
    <text evidence="1 8">Cofactor biosynthesis; tetrahydrofolate biosynthesis; 5,6,7,8-tetrahydrofolate from 7,8-dihydrofolate: step 1/1.</text>
</comment>
<dbReference type="Pfam" id="PF00186">
    <property type="entry name" value="DHFR_1"/>
    <property type="match status" value="1"/>
</dbReference>
<dbReference type="CDD" id="cd00209">
    <property type="entry name" value="DHFR"/>
    <property type="match status" value="1"/>
</dbReference>
<dbReference type="PROSITE" id="PS51330">
    <property type="entry name" value="DHFR_2"/>
    <property type="match status" value="1"/>
</dbReference>
<evidence type="ECO:0000256" key="2">
    <source>
        <dbReference type="ARBA" id="ARBA00009539"/>
    </source>
</evidence>
<dbReference type="Proteomes" id="UP000295554">
    <property type="component" value="Unassembled WGS sequence"/>
</dbReference>
<dbReference type="PANTHER" id="PTHR48069:SF3">
    <property type="entry name" value="DIHYDROFOLATE REDUCTASE"/>
    <property type="match status" value="1"/>
</dbReference>
<dbReference type="EC" id="1.5.1.3" evidence="3 8"/>
<dbReference type="PROSITE" id="PS00075">
    <property type="entry name" value="DHFR_1"/>
    <property type="match status" value="1"/>
</dbReference>
<comment type="similarity">
    <text evidence="2 8 9">Belongs to the dihydrofolate reductase family.</text>
</comment>
<protein>
    <recommendedName>
        <fullName evidence="3 8">Dihydrofolate reductase</fullName>
        <ecNumber evidence="3 8">1.5.1.3</ecNumber>
    </recommendedName>
</protein>
<dbReference type="GO" id="GO:0005829">
    <property type="term" value="C:cytosol"/>
    <property type="evidence" value="ECO:0007669"/>
    <property type="project" value="TreeGrafter"/>
</dbReference>
<dbReference type="Gene3D" id="3.40.430.10">
    <property type="entry name" value="Dihydrofolate Reductase, subunit A"/>
    <property type="match status" value="1"/>
</dbReference>
<dbReference type="InterPro" id="IPR001796">
    <property type="entry name" value="DHFR_dom"/>
</dbReference>
<keyword evidence="6 8" id="KW-0560">Oxidoreductase</keyword>
<dbReference type="InterPro" id="IPR024072">
    <property type="entry name" value="DHFR-like_dom_sf"/>
</dbReference>
<evidence type="ECO:0000256" key="9">
    <source>
        <dbReference type="RuleBase" id="RU004474"/>
    </source>
</evidence>
<dbReference type="PIRSF" id="PIRSF000194">
    <property type="entry name" value="DHFR"/>
    <property type="match status" value="1"/>
</dbReference>
<dbReference type="OrthoDB" id="9804315at2"/>
<keyword evidence="12" id="KW-1185">Reference proteome</keyword>
<dbReference type="PANTHER" id="PTHR48069">
    <property type="entry name" value="DIHYDROFOLATE REDUCTASE"/>
    <property type="match status" value="1"/>
</dbReference>
<feature type="domain" description="DHFR" evidence="10">
    <location>
        <begin position="2"/>
        <end position="166"/>
    </location>
</feature>
<dbReference type="EMBL" id="SMSE01000001">
    <property type="protein sequence ID" value="TDG16049.1"/>
    <property type="molecule type" value="Genomic_DNA"/>
</dbReference>
<reference evidence="11 12" key="1">
    <citation type="submission" date="2019-03" db="EMBL/GenBank/DDBJ databases">
        <title>Seongchinamella monodicae gen. nov., sp. nov., a novel member of the Gammaproteobacteria isolated from a tidal mudflat of beach.</title>
        <authorList>
            <person name="Yang H.G."/>
            <person name="Kang J.W."/>
            <person name="Lee S.D."/>
        </authorList>
    </citation>
    <scope>NUCLEOTIDE SEQUENCE [LARGE SCALE GENOMIC DNA]</scope>
    <source>
        <strain evidence="11 12">GH4-78</strain>
    </source>
</reference>
<name>A0A4R5LX19_9GAMM</name>
<dbReference type="InterPro" id="IPR017925">
    <property type="entry name" value="DHFR_CS"/>
</dbReference>
<sequence>MQLAVIVAAAENGVIGRNNALPWHLPEDLKYFKRVTLGKPVVMGRKTFESIGRPLPGRTNIVITRKESWSAAGVKVVHSLDEALALAEEIAVIDGATELMVIGGAEIYRAALPRADRLYFTEVHAEVEGDALLPDIDWSTWTEVSRERFAASEANPYPYSFAVYER</sequence>
<comment type="catalytic activity">
    <reaction evidence="8">
        <text>(6S)-5,6,7,8-tetrahydrofolate + NADP(+) = 7,8-dihydrofolate + NADPH + H(+)</text>
        <dbReference type="Rhea" id="RHEA:15009"/>
        <dbReference type="ChEBI" id="CHEBI:15378"/>
        <dbReference type="ChEBI" id="CHEBI:57451"/>
        <dbReference type="ChEBI" id="CHEBI:57453"/>
        <dbReference type="ChEBI" id="CHEBI:57783"/>
        <dbReference type="ChEBI" id="CHEBI:58349"/>
        <dbReference type="EC" id="1.5.1.3"/>
    </reaction>
</comment>
<dbReference type="InterPro" id="IPR012259">
    <property type="entry name" value="DHFR"/>
</dbReference>
<dbReference type="FunFam" id="3.40.430.10:FF:000001">
    <property type="entry name" value="Dihydrofolate reductase"/>
    <property type="match status" value="1"/>
</dbReference>
<dbReference type="UniPathway" id="UPA00077">
    <property type="reaction ID" value="UER00158"/>
</dbReference>
<keyword evidence="5 8" id="KW-0521">NADP</keyword>
<dbReference type="AlphaFoldDB" id="A0A4R5LX19"/>
<evidence type="ECO:0000256" key="5">
    <source>
        <dbReference type="ARBA" id="ARBA00022857"/>
    </source>
</evidence>
<comment type="caution">
    <text evidence="11">The sequence shown here is derived from an EMBL/GenBank/DDBJ whole genome shotgun (WGS) entry which is preliminary data.</text>
</comment>
<evidence type="ECO:0000256" key="3">
    <source>
        <dbReference type="ARBA" id="ARBA00012856"/>
    </source>
</evidence>
<evidence type="ECO:0000259" key="10">
    <source>
        <dbReference type="PROSITE" id="PS51330"/>
    </source>
</evidence>
<dbReference type="SUPFAM" id="SSF53597">
    <property type="entry name" value="Dihydrofolate reductase-like"/>
    <property type="match status" value="1"/>
</dbReference>
<organism evidence="11 12">
    <name type="scientific">Seongchinamella unica</name>
    <dbReference type="NCBI Taxonomy" id="2547392"/>
    <lineage>
        <taxon>Bacteria</taxon>
        <taxon>Pseudomonadati</taxon>
        <taxon>Pseudomonadota</taxon>
        <taxon>Gammaproteobacteria</taxon>
        <taxon>Cellvibrionales</taxon>
        <taxon>Halieaceae</taxon>
        <taxon>Seongchinamella</taxon>
    </lineage>
</organism>
<evidence type="ECO:0000256" key="1">
    <source>
        <dbReference type="ARBA" id="ARBA00004903"/>
    </source>
</evidence>
<dbReference type="RefSeq" id="WP_133211103.1">
    <property type="nucleotide sequence ID" value="NZ_SMSE01000001.1"/>
</dbReference>
<gene>
    <name evidence="11" type="ORF">E2F43_04790</name>
</gene>
<dbReference type="PRINTS" id="PR00070">
    <property type="entry name" value="DHFR"/>
</dbReference>
<evidence type="ECO:0000256" key="7">
    <source>
        <dbReference type="ARBA" id="ARBA00025067"/>
    </source>
</evidence>
<comment type="function">
    <text evidence="7 8">Key enzyme in folate metabolism. Catalyzes an essential reaction for de novo glycine and purine synthesis, and for DNA precursor synthesis.</text>
</comment>
<evidence type="ECO:0000313" key="12">
    <source>
        <dbReference type="Proteomes" id="UP000295554"/>
    </source>
</evidence>
<evidence type="ECO:0000313" key="11">
    <source>
        <dbReference type="EMBL" id="TDG16049.1"/>
    </source>
</evidence>
<accession>A0A4R5LX19</accession>
<dbReference type="GO" id="GO:0006730">
    <property type="term" value="P:one-carbon metabolic process"/>
    <property type="evidence" value="ECO:0007669"/>
    <property type="project" value="UniProtKB-KW"/>
</dbReference>
<evidence type="ECO:0000256" key="8">
    <source>
        <dbReference type="PIRNR" id="PIRNR000194"/>
    </source>
</evidence>
<dbReference type="GO" id="GO:0070401">
    <property type="term" value="F:NADP+ binding"/>
    <property type="evidence" value="ECO:0007669"/>
    <property type="project" value="UniProtKB-ARBA"/>
</dbReference>
<proteinExistence type="inferred from homology"/>
<dbReference type="GO" id="GO:0046452">
    <property type="term" value="P:dihydrofolate metabolic process"/>
    <property type="evidence" value="ECO:0007669"/>
    <property type="project" value="TreeGrafter"/>
</dbReference>